<dbReference type="PROSITE" id="PS00031">
    <property type="entry name" value="NUCLEAR_REC_DBD_1"/>
    <property type="match status" value="1"/>
</dbReference>
<feature type="region of interest" description="Disordered" evidence="12">
    <location>
        <begin position="428"/>
        <end position="463"/>
    </location>
</feature>
<evidence type="ECO:0000256" key="1">
    <source>
        <dbReference type="ARBA" id="ARBA00005413"/>
    </source>
</evidence>
<keyword evidence="3" id="KW-0479">Metal-binding</keyword>
<dbReference type="Pfam" id="PF00105">
    <property type="entry name" value="zf-C4"/>
    <property type="match status" value="1"/>
</dbReference>
<dbReference type="PROSITE" id="PS51843">
    <property type="entry name" value="NR_LBD"/>
    <property type="match status" value="1"/>
</dbReference>
<feature type="compositionally biased region" description="Polar residues" evidence="12">
    <location>
        <begin position="252"/>
        <end position="271"/>
    </location>
</feature>
<dbReference type="AlphaFoldDB" id="A0A221CAY6"/>
<dbReference type="InterPro" id="IPR050200">
    <property type="entry name" value="Nuclear_hormone_rcpt_NR3"/>
</dbReference>
<dbReference type="GO" id="GO:0008270">
    <property type="term" value="F:zinc ion binding"/>
    <property type="evidence" value="ECO:0007669"/>
    <property type="project" value="UniProtKB-KW"/>
</dbReference>
<evidence type="ECO:0000313" key="15">
    <source>
        <dbReference type="EMBL" id="ASL70522.1"/>
    </source>
</evidence>
<keyword evidence="11" id="KW-0539">Nucleus</keyword>
<dbReference type="PRINTS" id="PR00398">
    <property type="entry name" value="STRDHORMONER"/>
</dbReference>
<keyword evidence="5" id="KW-0862">Zinc</keyword>
<evidence type="ECO:0000259" key="14">
    <source>
        <dbReference type="PROSITE" id="PS51843"/>
    </source>
</evidence>
<comment type="similarity">
    <text evidence="1">Belongs to the nuclear hormone receptor family. NR3 subfamily.</text>
</comment>
<dbReference type="InterPro" id="IPR000536">
    <property type="entry name" value="Nucl_hrmn_rcpt_lig-bd"/>
</dbReference>
<feature type="domain" description="Nuclear receptor" evidence="13">
    <location>
        <begin position="353"/>
        <end position="429"/>
    </location>
</feature>
<keyword evidence="2" id="KW-0754">Steroid-binding</keyword>
<evidence type="ECO:0000256" key="10">
    <source>
        <dbReference type="ARBA" id="ARBA00023170"/>
    </source>
</evidence>
<dbReference type="GO" id="GO:0043565">
    <property type="term" value="F:sequence-specific DNA binding"/>
    <property type="evidence" value="ECO:0007669"/>
    <property type="project" value="InterPro"/>
</dbReference>
<dbReference type="SMART" id="SM00399">
    <property type="entry name" value="ZnF_C4"/>
    <property type="match status" value="1"/>
</dbReference>
<keyword evidence="6" id="KW-0805">Transcription regulation</keyword>
<proteinExistence type="inferred from homology"/>
<feature type="region of interest" description="Disordered" evidence="12">
    <location>
        <begin position="323"/>
        <end position="345"/>
    </location>
</feature>
<reference evidence="15" key="2">
    <citation type="submission" date="2017-06" db="EMBL/GenBank/DDBJ databases">
        <authorList>
            <person name="Kim H.J."/>
            <person name="Triplett B.A."/>
        </authorList>
    </citation>
    <scope>NUCLEOTIDE SEQUENCE</scope>
</reference>
<evidence type="ECO:0000256" key="2">
    <source>
        <dbReference type="ARBA" id="ARBA00022665"/>
    </source>
</evidence>
<dbReference type="GO" id="GO:0005496">
    <property type="term" value="F:steroid binding"/>
    <property type="evidence" value="ECO:0007669"/>
    <property type="project" value="UniProtKB-KW"/>
</dbReference>
<dbReference type="EMBL" id="MF360838">
    <property type="protein sequence ID" value="ASL70522.1"/>
    <property type="molecule type" value="Genomic_DNA"/>
</dbReference>
<dbReference type="PROSITE" id="PS51030">
    <property type="entry name" value="NUCLEAR_REC_DBD_2"/>
    <property type="match status" value="1"/>
</dbReference>
<name>A0A221CAY6_9BILA</name>
<dbReference type="InterPro" id="IPR001628">
    <property type="entry name" value="Znf_hrmn_rcpt"/>
</dbReference>
<keyword evidence="10 15" id="KW-0675">Receptor</keyword>
<evidence type="ECO:0000256" key="12">
    <source>
        <dbReference type="SAM" id="MobiDB-lite"/>
    </source>
</evidence>
<dbReference type="SUPFAM" id="SSF48508">
    <property type="entry name" value="Nuclear receptor ligand-binding domain"/>
    <property type="match status" value="1"/>
</dbReference>
<dbReference type="Gene3D" id="3.30.50.10">
    <property type="entry name" value="Erythroid Transcription Factor GATA-1, subunit A"/>
    <property type="match status" value="1"/>
</dbReference>
<keyword evidence="9" id="KW-0804">Transcription</keyword>
<dbReference type="InterPro" id="IPR001723">
    <property type="entry name" value="Nuclear_hrmn_rcpt"/>
</dbReference>
<dbReference type="GO" id="GO:0003700">
    <property type="term" value="F:DNA-binding transcription factor activity"/>
    <property type="evidence" value="ECO:0007669"/>
    <property type="project" value="InterPro"/>
</dbReference>
<evidence type="ECO:0000256" key="9">
    <source>
        <dbReference type="ARBA" id="ARBA00023163"/>
    </source>
</evidence>
<dbReference type="FunFam" id="3.30.50.10:FF:000139">
    <property type="entry name" value="Estrogen receptor beta a variant b"/>
    <property type="match status" value="1"/>
</dbReference>
<evidence type="ECO:0000256" key="6">
    <source>
        <dbReference type="ARBA" id="ARBA00023015"/>
    </source>
</evidence>
<dbReference type="InterPro" id="IPR013088">
    <property type="entry name" value="Znf_NHR/GATA"/>
</dbReference>
<dbReference type="Gene3D" id="1.10.565.10">
    <property type="entry name" value="Retinoid X Receptor"/>
    <property type="match status" value="1"/>
</dbReference>
<dbReference type="SMART" id="SM00430">
    <property type="entry name" value="HOLI"/>
    <property type="match status" value="1"/>
</dbReference>
<feature type="domain" description="NR LBD" evidence="14">
    <location>
        <begin position="529"/>
        <end position="780"/>
    </location>
</feature>
<evidence type="ECO:0000256" key="5">
    <source>
        <dbReference type="ARBA" id="ARBA00022833"/>
    </source>
</evidence>
<dbReference type="PANTHER" id="PTHR48092">
    <property type="entry name" value="KNIRPS-RELATED PROTEIN-RELATED"/>
    <property type="match status" value="1"/>
</dbReference>
<accession>A0A221CAY6</accession>
<dbReference type="Pfam" id="PF00104">
    <property type="entry name" value="Hormone_recep"/>
    <property type="match status" value="1"/>
</dbReference>
<protein>
    <submittedName>
        <fullName evidence="15">Nuclear receptor</fullName>
    </submittedName>
</protein>
<evidence type="ECO:0000259" key="13">
    <source>
        <dbReference type="PROSITE" id="PS51030"/>
    </source>
</evidence>
<keyword evidence="7" id="KW-0446">Lipid-binding</keyword>
<evidence type="ECO:0000256" key="8">
    <source>
        <dbReference type="ARBA" id="ARBA00023125"/>
    </source>
</evidence>
<feature type="region of interest" description="Disordered" evidence="12">
    <location>
        <begin position="207"/>
        <end position="271"/>
    </location>
</feature>
<dbReference type="InterPro" id="IPR035500">
    <property type="entry name" value="NHR-like_dom_sf"/>
</dbReference>
<feature type="compositionally biased region" description="Low complexity" evidence="12">
    <location>
        <begin position="221"/>
        <end position="251"/>
    </location>
</feature>
<keyword evidence="4" id="KW-0863">Zinc-finger</keyword>
<evidence type="ECO:0000256" key="11">
    <source>
        <dbReference type="ARBA" id="ARBA00023242"/>
    </source>
</evidence>
<evidence type="ECO:0000256" key="3">
    <source>
        <dbReference type="ARBA" id="ARBA00022723"/>
    </source>
</evidence>
<evidence type="ECO:0000256" key="7">
    <source>
        <dbReference type="ARBA" id="ARBA00023121"/>
    </source>
</evidence>
<keyword evidence="8" id="KW-0238">DNA-binding</keyword>
<sequence>MKKYSTYEYNKNYEKYSSLSSSSSSFSPMYHHDMREYQDELVSEERSNNKVPYPHPYAINHHKSGLLSIRHKQANYDDEAAHRDLSENYPQNKYHKCYSKIAYNAHEIAYNNYLRKDLERFHIDQNNNNNHDLDESIWQKTYHKRYFNHQDSYDDNETTHNCKRIYKNYPVKPIENIIINNDDVMNNSSNKLNHSYCDYDASSSISVSSTSPCSPTPPLSITPMSSSSSTSSTSSSSSASVNSTSSSSTSSATLAENSNNYNYNGHQQINNSKNSKVYTNMYGNNPSYQTGLVSPNEQHQINITQSNFIQHNNNSQIGVQKVNQKPAANNSSTKPRATAKNAQNQVSTEQLKDKICEVCSDAASGYHYGVYSCEGCKAFFKRSTQGDTPAYVCPATNSCTIDKQRRKSCQSCRLMKCFSVGMTKTTSKRERKQYNKKTGDKPTANSAAKMPIQKPGNQDGQQTNKIQKLDHSMTSYQDDSNSTQSVSIDNSSVSSQPIVYPEYEAQNIDNIEMEDDEELYNSFSKSHENDSFFLNCLNAIENDYNEKLQNSLEQNRIMKRLINFKFNYDINELRQLIVDLIDQECNALISWAKCIPDFGSLSLEDQTYSIELNFLEVILVDCLWRSLLYTLSQKINQGERSEICFVINDNLVLTRQMCKELNMIDIYDHFASIISRFDRIDLTKQEYLCLKALVLFKSDYGFTNVEKLDNFRTKCLSLLKRICIKETKLNSRSSLRYESLLLILTDIKSISMRFMHYLIQFKIENSNIQMPNLLYDMFLTQNMFGLTSKSFLMNIFENEKKLAQVNEHKMSRIDTEEQFLNRENGEDMNMPCGTEVEKCSN</sequence>
<dbReference type="PRINTS" id="PR00047">
    <property type="entry name" value="STROIDFINGER"/>
</dbReference>
<organism evidence="15">
    <name type="scientific">Brachionus calyciflorus</name>
    <dbReference type="NCBI Taxonomy" id="104777"/>
    <lineage>
        <taxon>Eukaryota</taxon>
        <taxon>Metazoa</taxon>
        <taxon>Spiralia</taxon>
        <taxon>Gnathifera</taxon>
        <taxon>Rotifera</taxon>
        <taxon>Eurotatoria</taxon>
        <taxon>Monogononta</taxon>
        <taxon>Pseudotrocha</taxon>
        <taxon>Ploima</taxon>
        <taxon>Brachionidae</taxon>
        <taxon>Brachionus</taxon>
    </lineage>
</organism>
<dbReference type="SUPFAM" id="SSF57716">
    <property type="entry name" value="Glucocorticoid receptor-like (DNA-binding domain)"/>
    <property type="match status" value="1"/>
</dbReference>
<reference evidence="15" key="1">
    <citation type="journal article" date="2017" name="Gen. Comp. Endocrinol.">
        <title>Genome-wide identification of nuclear receptor (NR) genes and the evolutionary significance of the NR1O subfamily in the monogonont rotifer Brachionus spp.</title>
        <authorList>
            <person name="Kim D.H."/>
            <person name="Kim H.S."/>
            <person name="Hwang D.S."/>
            <person name="Kim H.J."/>
            <person name="Hagiwara A."/>
            <person name="Lee J.S."/>
            <person name="Jeong C.B."/>
        </authorList>
    </citation>
    <scope>NUCLEOTIDE SEQUENCE</scope>
</reference>
<evidence type="ECO:0000256" key="4">
    <source>
        <dbReference type="ARBA" id="ARBA00022771"/>
    </source>
</evidence>